<dbReference type="eggNOG" id="KOG1075">
    <property type="taxonomic scope" value="Eukaryota"/>
</dbReference>
<dbReference type="Pfam" id="PF03372">
    <property type="entry name" value="Exo_endo_phos"/>
    <property type="match status" value="1"/>
</dbReference>
<name>A0A1U7XE40_NICSY</name>
<organism evidence="2 3">
    <name type="scientific">Nicotiana sylvestris</name>
    <name type="common">Wood tobacco</name>
    <name type="synonym">South American tobacco</name>
    <dbReference type="NCBI Taxonomy" id="4096"/>
    <lineage>
        <taxon>Eukaryota</taxon>
        <taxon>Viridiplantae</taxon>
        <taxon>Streptophyta</taxon>
        <taxon>Embryophyta</taxon>
        <taxon>Tracheophyta</taxon>
        <taxon>Spermatophyta</taxon>
        <taxon>Magnoliopsida</taxon>
        <taxon>eudicotyledons</taxon>
        <taxon>Gunneridae</taxon>
        <taxon>Pentapetalae</taxon>
        <taxon>asterids</taxon>
        <taxon>lamiids</taxon>
        <taxon>Solanales</taxon>
        <taxon>Solanaceae</taxon>
        <taxon>Nicotianoideae</taxon>
        <taxon>Nicotianeae</taxon>
        <taxon>Nicotiana</taxon>
    </lineage>
</organism>
<dbReference type="OrthoDB" id="1747049at2759"/>
<dbReference type="InterPro" id="IPR036691">
    <property type="entry name" value="Endo/exonu/phosph_ase_sf"/>
</dbReference>
<dbReference type="Gene3D" id="3.60.10.10">
    <property type="entry name" value="Endonuclease/exonuclease/phosphatase"/>
    <property type="match status" value="1"/>
</dbReference>
<evidence type="ECO:0000259" key="1">
    <source>
        <dbReference type="Pfam" id="PF03372"/>
    </source>
</evidence>
<evidence type="ECO:0000313" key="2">
    <source>
        <dbReference type="Proteomes" id="UP000189701"/>
    </source>
</evidence>
<dbReference type="PANTHER" id="PTHR33710">
    <property type="entry name" value="BNAC02G09200D PROTEIN"/>
    <property type="match status" value="1"/>
</dbReference>
<dbReference type="InterPro" id="IPR005135">
    <property type="entry name" value="Endo/exonuclease/phosphatase"/>
</dbReference>
<accession>A0A1U7XE40</accession>
<feature type="domain" description="Endonuclease/exonuclease/phosphatase" evidence="1">
    <location>
        <begin position="19"/>
        <end position="183"/>
    </location>
</feature>
<protein>
    <submittedName>
        <fullName evidence="3">Uncharacterized protein LOC104236821</fullName>
    </submittedName>
</protein>
<sequence>MEKVINNMFGGWKYITNLDHHYNGRVVVAWRPDYYQVKYISGTAQSITGLVTDVVLQKEFYITVVYAFNTREERRSLWQHLESMSGGIKQPWLVTGDFNSVLLADDRIGGNPVTMCEVVDFQECIDTCELMELPCGGSRYTWNDKYGDNRVFSKIDWAFVNREWMDYMPVIQAIYLVEGISDHCPLRISKDTGGGKRDKTFKYCNVWALHPQFKEVVTQGWQQQVAWYSMFQVVKKLKLLKKALKKLNHQHFRNILVEAEEDRAALNQAQNRLHSDPSNKALQEQETIMYHKFRNSSYLAKMFLLQRSKASWIKLGGDNIRYFYSVIRHKRLQQAIIQIKDHHGELTTDNASKTNVLVDYYETMLSKEGRRRAKTFHSFLKNCTTLNASQQMELIQPYTVKEVK</sequence>
<reference evidence="3" key="2">
    <citation type="submission" date="2025-08" db="UniProtKB">
        <authorList>
            <consortium name="RefSeq"/>
        </authorList>
    </citation>
    <scope>IDENTIFICATION</scope>
    <source>
        <tissue evidence="3">Leaf</tissue>
    </source>
</reference>
<gene>
    <name evidence="3" type="primary">LOC104236821</name>
</gene>
<dbReference type="Proteomes" id="UP000189701">
    <property type="component" value="Unplaced"/>
</dbReference>
<dbReference type="GO" id="GO:0003824">
    <property type="term" value="F:catalytic activity"/>
    <property type="evidence" value="ECO:0007669"/>
    <property type="project" value="InterPro"/>
</dbReference>
<proteinExistence type="predicted"/>
<dbReference type="SUPFAM" id="SSF56219">
    <property type="entry name" value="DNase I-like"/>
    <property type="match status" value="1"/>
</dbReference>
<dbReference type="AlphaFoldDB" id="A0A1U7XE40"/>
<dbReference type="KEGG" id="nsy:104236821"/>
<dbReference type="PANTHER" id="PTHR33710:SF78">
    <property type="entry name" value="ENDONUCLEASE_EXONUCLEASE_PHOSPHATASE DOMAIN-CONTAINING PROTEIN"/>
    <property type="match status" value="1"/>
</dbReference>
<evidence type="ECO:0000313" key="3">
    <source>
        <dbReference type="RefSeq" id="XP_009789138.1"/>
    </source>
</evidence>
<reference evidence="2" key="1">
    <citation type="journal article" date="2013" name="Genome Biol.">
        <title>Reference genomes and transcriptomes of Nicotiana sylvestris and Nicotiana tomentosiformis.</title>
        <authorList>
            <person name="Sierro N."/>
            <person name="Battey J.N."/>
            <person name="Ouadi S."/>
            <person name="Bovet L."/>
            <person name="Goepfert S."/>
            <person name="Bakaher N."/>
            <person name="Peitsch M.C."/>
            <person name="Ivanov N.V."/>
        </authorList>
    </citation>
    <scope>NUCLEOTIDE SEQUENCE [LARGE SCALE GENOMIC DNA]</scope>
</reference>
<dbReference type="RefSeq" id="XP_009789138.1">
    <property type="nucleotide sequence ID" value="XM_009790836.1"/>
</dbReference>
<keyword evidence="2" id="KW-1185">Reference proteome</keyword>
<dbReference type="GeneID" id="104236821"/>
<dbReference type="STRING" id="4096.A0A1U7XE40"/>